<organism evidence="5 6">
    <name type="scientific">Hymenobacter tibetensis</name>
    <dbReference type="NCBI Taxonomy" id="497967"/>
    <lineage>
        <taxon>Bacteria</taxon>
        <taxon>Pseudomonadati</taxon>
        <taxon>Bacteroidota</taxon>
        <taxon>Cytophagia</taxon>
        <taxon>Cytophagales</taxon>
        <taxon>Hymenobacteraceae</taxon>
        <taxon>Hymenobacter</taxon>
    </lineage>
</organism>
<dbReference type="InterPro" id="IPR011635">
    <property type="entry name" value="CARDB"/>
</dbReference>
<feature type="chain" id="PRO_5047350713" evidence="1">
    <location>
        <begin position="36"/>
        <end position="833"/>
    </location>
</feature>
<evidence type="ECO:0000259" key="4">
    <source>
        <dbReference type="Pfam" id="PF23759"/>
    </source>
</evidence>
<feature type="signal peptide" evidence="1">
    <location>
        <begin position="1"/>
        <end position="35"/>
    </location>
</feature>
<feature type="domain" description="Secretion system C-terminal sorting" evidence="3">
    <location>
        <begin position="755"/>
        <end position="832"/>
    </location>
</feature>
<reference evidence="5 6" key="1">
    <citation type="submission" date="2022-03" db="EMBL/GenBank/DDBJ databases">
        <title>Hymenobactersp. isolated from the air.</title>
        <authorList>
            <person name="Won M."/>
            <person name="Kwon S.-W."/>
        </authorList>
    </citation>
    <scope>NUCLEOTIDE SEQUENCE [LARGE SCALE GENOMIC DNA]</scope>
    <source>
        <strain evidence="5 6">KACC 21982</strain>
    </source>
</reference>
<dbReference type="Proteomes" id="UP000831113">
    <property type="component" value="Chromosome"/>
</dbReference>
<protein>
    <submittedName>
        <fullName evidence="5">T9SS type A sorting domain-containing protein</fullName>
    </submittedName>
</protein>
<dbReference type="Pfam" id="PF07705">
    <property type="entry name" value="CARDB"/>
    <property type="match status" value="1"/>
</dbReference>
<dbReference type="InterPro" id="IPR056600">
    <property type="entry name" value="GBD_T9SS_assoc"/>
</dbReference>
<dbReference type="Gene3D" id="2.60.40.10">
    <property type="entry name" value="Immunoglobulins"/>
    <property type="match status" value="1"/>
</dbReference>
<evidence type="ECO:0000259" key="3">
    <source>
        <dbReference type="Pfam" id="PF18962"/>
    </source>
</evidence>
<feature type="domain" description="T9SS-like galactose binding" evidence="4">
    <location>
        <begin position="39"/>
        <end position="171"/>
    </location>
</feature>
<dbReference type="InterPro" id="IPR026444">
    <property type="entry name" value="Secre_tail"/>
</dbReference>
<evidence type="ECO:0000313" key="5">
    <source>
        <dbReference type="EMBL" id="UOG75078.1"/>
    </source>
</evidence>
<dbReference type="Pfam" id="PF23759">
    <property type="entry name" value="GBD_T9SS_assoc"/>
    <property type="match status" value="2"/>
</dbReference>
<gene>
    <name evidence="5" type="ORF">MTX78_00430</name>
</gene>
<proteinExistence type="predicted"/>
<keyword evidence="1" id="KW-0732">Signal</keyword>
<dbReference type="RefSeq" id="WP_243798894.1">
    <property type="nucleotide sequence ID" value="NZ_CP094669.1"/>
</dbReference>
<evidence type="ECO:0000313" key="6">
    <source>
        <dbReference type="Proteomes" id="UP000831113"/>
    </source>
</evidence>
<dbReference type="Gene3D" id="2.60.120.380">
    <property type="match status" value="2"/>
</dbReference>
<dbReference type="Pfam" id="PF18962">
    <property type="entry name" value="Por_Secre_tail"/>
    <property type="match status" value="1"/>
</dbReference>
<evidence type="ECO:0000259" key="2">
    <source>
        <dbReference type="Pfam" id="PF07705"/>
    </source>
</evidence>
<feature type="domain" description="T9SS-like galactose binding" evidence="4">
    <location>
        <begin position="180"/>
        <end position="300"/>
    </location>
</feature>
<accession>A0ABY4CXT3</accession>
<dbReference type="InterPro" id="IPR013783">
    <property type="entry name" value="Ig-like_fold"/>
</dbReference>
<feature type="domain" description="CARDB" evidence="2">
    <location>
        <begin position="474"/>
        <end position="554"/>
    </location>
</feature>
<keyword evidence="6" id="KW-1185">Reference proteome</keyword>
<dbReference type="EMBL" id="CP094669">
    <property type="protein sequence ID" value="UOG75078.1"/>
    <property type="molecule type" value="Genomic_DNA"/>
</dbReference>
<sequence>MKVKSYSSTPGILKELRPRLAALATALLLAPAAWAQAPANDNCTGAIPLTVGAICTLTTGTNVNATDGATPAPSCGDTSIPASKDVWYSLVVPAGGSFNVSTSAVAGSSFDDTVVEIYSGTCNSLTSIGCNDDILDGEERFSSVTVRGQTPGNTVYVRVFGFDASVATGQFGICATLPPANDNCAGAIALTTGATCTVTTGTTVGASDGPGPAPSCGGGGAYNDVWYTTVVPAGGRIAVTTSAVAGSLFDDTVVDLFTGTCGSLTAVACNDEAGGTSFSSAVASGLTVGSTVYIRVSGFDAGIPTGQFGICATIPPPAPVNDNPAEAITLPIAATCTPLNGTNAGATTTPVSGYLNGTNPNTACGIAANPKDVWYKFTTAVSGAGSTAVAIQVTGNAAGYLRLFSSPSGAATGPFTEIACSSGGANNTVSAPLTAYTLTANTTYYVFVSGYGSNDTQGDFTICAVSVPANDAAVQSIYALGKTPTNTGQVIQAVVRNAGSEALSNVVVLLNVTGANTFNDGKIVPSLAPGASATVSFAAFTPVAVGNNTLTVNVLADDLASNNSQAYSQQVQTTTYSAADPNEGATGGSVGFTASATAAGSGIFAVKYTASVARTVTAVNAWLDGAPASVGQTVYGVVLSSTGTILGRTPDYVIQTADIGAYKTFTLATPVAVPVGEFYAGFAQAASPAGTAPFYPLGLQTETPTRLGAFYSVALTGGVPADAASNNLGRFMIEAVTSAVLSSKRSAALAQAIDVYPNPASQVFAVRLPAMAGQRTAQLTLLNTLGQQVQTRTVQLHSAGTETLVNVNGLAAGVYTLQIQTADQVATKQVVVE</sequence>
<name>A0ABY4CXT3_9BACT</name>
<evidence type="ECO:0000256" key="1">
    <source>
        <dbReference type="SAM" id="SignalP"/>
    </source>
</evidence>
<dbReference type="NCBIfam" id="TIGR04183">
    <property type="entry name" value="Por_Secre_tail"/>
    <property type="match status" value="1"/>
</dbReference>